<proteinExistence type="predicted"/>
<organism evidence="1 2">
    <name type="scientific">Mycobacterium avium subsp. hominissuis</name>
    <dbReference type="NCBI Taxonomy" id="439334"/>
    <lineage>
        <taxon>Bacteria</taxon>
        <taxon>Bacillati</taxon>
        <taxon>Actinomycetota</taxon>
        <taxon>Actinomycetes</taxon>
        <taxon>Mycobacteriales</taxon>
        <taxon>Mycobacteriaceae</taxon>
        <taxon>Mycobacterium</taxon>
        <taxon>Mycobacterium avium complex (MAC)</taxon>
    </lineage>
</organism>
<geneLocation type="plasmid" evidence="1 2">
    <name>p1-JPH1</name>
</geneLocation>
<evidence type="ECO:0000313" key="2">
    <source>
        <dbReference type="Proteomes" id="UP000327362"/>
    </source>
</evidence>
<accession>A0AAI8SQB2</accession>
<dbReference type="EMBL" id="AP020327">
    <property type="protein sequence ID" value="BBN50738.1"/>
    <property type="molecule type" value="Genomic_DNA"/>
</dbReference>
<keyword evidence="1" id="KW-0614">Plasmid</keyword>
<dbReference type="AlphaFoldDB" id="A0AAI8SQB2"/>
<protein>
    <submittedName>
        <fullName evidence="1">Uncharacterized protein</fullName>
    </submittedName>
</protein>
<reference evidence="1 2" key="1">
    <citation type="submission" date="2019-09" db="EMBL/GenBank/DDBJ databases">
        <title>Complete genome sequence of Mycobacterium avium subsp. hominissuis strain JP-H-1.</title>
        <authorList>
            <person name="Kinoshita Y."/>
            <person name="Niwa H."/>
            <person name="Uchida-Fujii E."/>
            <person name="Nukada T."/>
        </authorList>
    </citation>
    <scope>NUCLEOTIDE SEQUENCE [LARGE SCALE GENOMIC DNA]</scope>
    <source>
        <strain evidence="1 2">JP-H-1</strain>
        <plasmid evidence="1 2">p1-JPH1</plasmid>
    </source>
</reference>
<name>A0AAI8SQB2_MYCAV</name>
<dbReference type="Proteomes" id="UP000327362">
    <property type="component" value="Plasmid p1-JPH1"/>
</dbReference>
<sequence>MVIMTASTPQPEIDGLHDRLNEARKTAYDDAAEPSVRELTAFAAIAAVIELTGQIHHLTVATREHTAELQQARWRSQQP</sequence>
<evidence type="ECO:0000313" key="1">
    <source>
        <dbReference type="EMBL" id="BBN50738.1"/>
    </source>
</evidence>
<gene>
    <name evidence="1" type="ORF">JPH1_52130</name>
</gene>
<dbReference type="RefSeq" id="WP_142305069.1">
    <property type="nucleotide sequence ID" value="NZ_AP020327.1"/>
</dbReference>